<proteinExistence type="predicted"/>
<dbReference type="STRING" id="320787.CA2015_1567"/>
<dbReference type="AlphaFoldDB" id="A0A0H4P9Z6"/>
<evidence type="ECO:0000313" key="2">
    <source>
        <dbReference type="Proteomes" id="UP000036520"/>
    </source>
</evidence>
<sequence length="89" mass="10164">MVLEKIMSQLLLSCKEATFLIEKQMVSPLTFTQKLRLGVHLKLCKVCSAYESQSKTMNKALEKWVKEGALSKTLPPKIKSDILQKINRK</sequence>
<dbReference type="OrthoDB" id="886726at2"/>
<reference evidence="1 2" key="1">
    <citation type="submission" date="2015-07" db="EMBL/GenBank/DDBJ databases">
        <authorList>
            <person name="Kim K.M."/>
        </authorList>
    </citation>
    <scope>NUCLEOTIDE SEQUENCE [LARGE SCALE GENOMIC DNA]</scope>
    <source>
        <strain evidence="1 2">KCTC 12363</strain>
    </source>
</reference>
<organism evidence="1 2">
    <name type="scientific">Cyclobacterium amurskyense</name>
    <dbReference type="NCBI Taxonomy" id="320787"/>
    <lineage>
        <taxon>Bacteria</taxon>
        <taxon>Pseudomonadati</taxon>
        <taxon>Bacteroidota</taxon>
        <taxon>Cytophagia</taxon>
        <taxon>Cytophagales</taxon>
        <taxon>Cyclobacteriaceae</taxon>
        <taxon>Cyclobacterium</taxon>
    </lineage>
</organism>
<dbReference type="KEGG" id="camu:CA2015_1567"/>
<evidence type="ECO:0000313" key="1">
    <source>
        <dbReference type="EMBL" id="AKP51004.1"/>
    </source>
</evidence>
<dbReference type="EMBL" id="CP012040">
    <property type="protein sequence ID" value="AKP51004.1"/>
    <property type="molecule type" value="Genomic_DNA"/>
</dbReference>
<name>A0A0H4P9Z6_9BACT</name>
<accession>A0A0H4P9Z6</accession>
<dbReference type="Proteomes" id="UP000036520">
    <property type="component" value="Chromosome"/>
</dbReference>
<dbReference type="RefSeq" id="WP_048641397.1">
    <property type="nucleotide sequence ID" value="NZ_CP012040.1"/>
</dbReference>
<protein>
    <recommendedName>
        <fullName evidence="3">Zinc-finger domain-containing protein</fullName>
    </recommendedName>
</protein>
<gene>
    <name evidence="1" type="ORF">CA2015_1567</name>
</gene>
<keyword evidence="2" id="KW-1185">Reference proteome</keyword>
<evidence type="ECO:0008006" key="3">
    <source>
        <dbReference type="Google" id="ProtNLM"/>
    </source>
</evidence>